<dbReference type="GO" id="GO:0009451">
    <property type="term" value="P:RNA modification"/>
    <property type="evidence" value="ECO:0007669"/>
    <property type="project" value="InterPro"/>
</dbReference>
<keyword evidence="4" id="KW-1185">Reference proteome</keyword>
<dbReference type="Pfam" id="PF13812">
    <property type="entry name" value="PPR_3"/>
    <property type="match status" value="1"/>
</dbReference>
<feature type="repeat" description="PPR" evidence="2">
    <location>
        <begin position="428"/>
        <end position="462"/>
    </location>
</feature>
<dbReference type="Pfam" id="PF20431">
    <property type="entry name" value="E_motif"/>
    <property type="match status" value="1"/>
</dbReference>
<dbReference type="InterPro" id="IPR046848">
    <property type="entry name" value="E_motif"/>
</dbReference>
<evidence type="ECO:0000256" key="2">
    <source>
        <dbReference type="PROSITE-ProRule" id="PRU00708"/>
    </source>
</evidence>
<reference evidence="3 4" key="1">
    <citation type="submission" date="2018-06" db="EMBL/GenBank/DDBJ databases">
        <title>The Genome of Cuscuta australis (Dodder) Provides Insight into the Evolution of Plant Parasitism.</title>
        <authorList>
            <person name="Liu H."/>
        </authorList>
    </citation>
    <scope>NUCLEOTIDE SEQUENCE [LARGE SCALE GENOMIC DNA]</scope>
    <source>
        <strain evidence="4">cv. Yunnan</strain>
        <tissue evidence="3">Vines</tissue>
    </source>
</reference>
<dbReference type="FunFam" id="1.25.40.10:FF:000073">
    <property type="entry name" value="Pentatricopeptide repeat-containing protein chloroplastic"/>
    <property type="match status" value="1"/>
</dbReference>
<dbReference type="PROSITE" id="PS51375">
    <property type="entry name" value="PPR"/>
    <property type="match status" value="3"/>
</dbReference>
<name>A0A328E7T3_9ASTE</name>
<dbReference type="FunFam" id="1.25.40.10:FF:001681">
    <property type="entry name" value="Pentatricopeptide repeat-containing protein At4g33170 family"/>
    <property type="match status" value="1"/>
</dbReference>
<dbReference type="Pfam" id="PF13041">
    <property type="entry name" value="PPR_2"/>
    <property type="match status" value="3"/>
</dbReference>
<dbReference type="NCBIfam" id="TIGR00756">
    <property type="entry name" value="PPR"/>
    <property type="match status" value="3"/>
</dbReference>
<dbReference type="Gene3D" id="1.25.40.10">
    <property type="entry name" value="Tetratricopeptide repeat domain"/>
    <property type="match status" value="4"/>
</dbReference>
<dbReference type="Pfam" id="PF01535">
    <property type="entry name" value="PPR"/>
    <property type="match status" value="2"/>
</dbReference>
<dbReference type="GO" id="GO:0003723">
    <property type="term" value="F:RNA binding"/>
    <property type="evidence" value="ECO:0007669"/>
    <property type="project" value="InterPro"/>
</dbReference>
<dbReference type="EMBL" id="NQVE01000033">
    <property type="protein sequence ID" value="RAL52541.1"/>
    <property type="molecule type" value="Genomic_DNA"/>
</dbReference>
<dbReference type="InterPro" id="IPR002885">
    <property type="entry name" value="PPR_rpt"/>
</dbReference>
<keyword evidence="1" id="KW-0677">Repeat</keyword>
<dbReference type="InterPro" id="IPR046960">
    <property type="entry name" value="PPR_At4g14850-like_plant"/>
</dbReference>
<dbReference type="PANTHER" id="PTHR47926">
    <property type="entry name" value="PENTATRICOPEPTIDE REPEAT-CONTAINING PROTEIN"/>
    <property type="match status" value="1"/>
</dbReference>
<protein>
    <recommendedName>
        <fullName evidence="5">Pentacotripeptide-repeat region of PRORP domain-containing protein</fullName>
    </recommendedName>
</protein>
<evidence type="ECO:0000256" key="1">
    <source>
        <dbReference type="ARBA" id="ARBA00022737"/>
    </source>
</evidence>
<comment type="caution">
    <text evidence="3">The sequence shown here is derived from an EMBL/GenBank/DDBJ whole genome shotgun (WGS) entry which is preliminary data.</text>
</comment>
<evidence type="ECO:0000313" key="4">
    <source>
        <dbReference type="Proteomes" id="UP000249390"/>
    </source>
</evidence>
<proteinExistence type="predicted"/>
<organism evidence="3 4">
    <name type="scientific">Cuscuta australis</name>
    <dbReference type="NCBI Taxonomy" id="267555"/>
    <lineage>
        <taxon>Eukaryota</taxon>
        <taxon>Viridiplantae</taxon>
        <taxon>Streptophyta</taxon>
        <taxon>Embryophyta</taxon>
        <taxon>Tracheophyta</taxon>
        <taxon>Spermatophyta</taxon>
        <taxon>Magnoliopsida</taxon>
        <taxon>eudicotyledons</taxon>
        <taxon>Gunneridae</taxon>
        <taxon>Pentapetalae</taxon>
        <taxon>asterids</taxon>
        <taxon>lamiids</taxon>
        <taxon>Solanales</taxon>
        <taxon>Convolvulaceae</taxon>
        <taxon>Cuscuteae</taxon>
        <taxon>Cuscuta</taxon>
        <taxon>Cuscuta subgen. Grammica</taxon>
        <taxon>Cuscuta sect. Cleistogrammica</taxon>
    </lineage>
</organism>
<dbReference type="PANTHER" id="PTHR47926:SF349">
    <property type="entry name" value="(WILD MALAYSIAN BANANA) HYPOTHETICAL PROTEIN"/>
    <property type="match status" value="1"/>
</dbReference>
<feature type="repeat" description="PPR" evidence="2">
    <location>
        <begin position="327"/>
        <end position="361"/>
    </location>
</feature>
<evidence type="ECO:0008006" key="5">
    <source>
        <dbReference type="Google" id="ProtNLM"/>
    </source>
</evidence>
<sequence>MLHSQLGKHTVFLRPHFYETCASYPSNGRHPFVTPSAPPKQAAKSSFVTWDFNKDEEETTFAHALRKCVEASNLGYVKAIHAKLLKNPWIASSVYIHNHVINAYVKCGDIWGGHKLFDEMPQKNIVSWTALIAGFVQKGFPIEGFSTFFRMHNSGITPNEFTFVSALHACSFSDCLSLIHLLQVYGLIVRLGFESNIYLVNAFLTGLLRHHRLKEAKEVFENCSYKDIVTWNAMLDGYVQFCPSELPIFWLKMLRNGVEPDKFTFSSVLTGLAELPCLKMGVQVHAWLVKCGHGNEVCVGNSLVDMYLKSQRFSEGLKAFEEIPSKDVRSWTQMAAGLLNHEDPSSALQVVGKMRAAGVKPNKFTFATALNACANLASLKDGEKFHGLRIKLGDDIDVCVDNALLDMYAKCGCMSGASMVFKSMNERSIVSWTSMIAGYAQNGCPKEALEIFHEMRREEVKPNDITLICALYACSQGGLVDEGWSLFSSMTHEYGIVPLEDHYACMVNLLGRAGHIKEAEELILGMPFQPGLLVWQTLLGACVLHGDTETARRAAEKALCIDKNDPATYVLLSNAFAGLLNWENVGSLREIMGSRDVKKTPGSSWLQINKGKSLLEAVV</sequence>
<dbReference type="Proteomes" id="UP000249390">
    <property type="component" value="Unassembled WGS sequence"/>
</dbReference>
<dbReference type="InterPro" id="IPR011990">
    <property type="entry name" value="TPR-like_helical_dom_sf"/>
</dbReference>
<feature type="repeat" description="PPR" evidence="2">
    <location>
        <begin position="124"/>
        <end position="158"/>
    </location>
</feature>
<evidence type="ECO:0000313" key="3">
    <source>
        <dbReference type="EMBL" id="RAL52541.1"/>
    </source>
</evidence>
<dbReference type="AlphaFoldDB" id="A0A328E7T3"/>
<gene>
    <name evidence="3" type="ORF">DM860_017235</name>
</gene>
<accession>A0A328E7T3</accession>